<keyword evidence="4" id="KW-1185">Reference proteome</keyword>
<feature type="region of interest" description="Disordered" evidence="1">
    <location>
        <begin position="149"/>
        <end position="180"/>
    </location>
</feature>
<evidence type="ECO:0000256" key="1">
    <source>
        <dbReference type="SAM" id="MobiDB-lite"/>
    </source>
</evidence>
<proteinExistence type="predicted"/>
<organism evidence="3 4">
    <name type="scientific">Aulographum hederae CBS 113979</name>
    <dbReference type="NCBI Taxonomy" id="1176131"/>
    <lineage>
        <taxon>Eukaryota</taxon>
        <taxon>Fungi</taxon>
        <taxon>Dikarya</taxon>
        <taxon>Ascomycota</taxon>
        <taxon>Pezizomycotina</taxon>
        <taxon>Dothideomycetes</taxon>
        <taxon>Pleosporomycetidae</taxon>
        <taxon>Aulographales</taxon>
        <taxon>Aulographaceae</taxon>
    </lineage>
</organism>
<protein>
    <submittedName>
        <fullName evidence="3">Uncharacterized protein</fullName>
    </submittedName>
</protein>
<accession>A0A6G1GJT7</accession>
<sequence length="238" mass="23151">MDFLLLSLLTLTSAATTSASEQQLPGQFYQFRPVEVKQASTSDDAQFSSAAAQLISLYIPAPVESAIYSAATFASVTGAPAQVIESALTATSNPLWFSAIPSQYSANIASLDSAISELRVAAASGIPGADRVSTSTDGAGSVVVVTSTGSAHGSGASSTDSESLNTALTTAAPSSSSGATVPNSSLSSFMSVVSSLAAGGEATSSTSAGAAAPTKGPSVGAVAVLGIGALGVVGMLGC</sequence>
<dbReference type="Proteomes" id="UP000800041">
    <property type="component" value="Unassembled WGS sequence"/>
</dbReference>
<dbReference type="OrthoDB" id="4850190at2759"/>
<evidence type="ECO:0000313" key="3">
    <source>
        <dbReference type="EMBL" id="KAF1981084.1"/>
    </source>
</evidence>
<evidence type="ECO:0000256" key="2">
    <source>
        <dbReference type="SAM" id="SignalP"/>
    </source>
</evidence>
<dbReference type="AlphaFoldDB" id="A0A6G1GJT7"/>
<evidence type="ECO:0000313" key="4">
    <source>
        <dbReference type="Proteomes" id="UP000800041"/>
    </source>
</evidence>
<feature type="signal peptide" evidence="2">
    <location>
        <begin position="1"/>
        <end position="19"/>
    </location>
</feature>
<feature type="chain" id="PRO_5026080661" evidence="2">
    <location>
        <begin position="20"/>
        <end position="238"/>
    </location>
</feature>
<gene>
    <name evidence="3" type="ORF">K402DRAFT_467793</name>
</gene>
<dbReference type="EMBL" id="ML977208">
    <property type="protein sequence ID" value="KAF1981084.1"/>
    <property type="molecule type" value="Genomic_DNA"/>
</dbReference>
<reference evidence="3" key="1">
    <citation type="journal article" date="2020" name="Stud. Mycol.">
        <title>101 Dothideomycetes genomes: a test case for predicting lifestyles and emergence of pathogens.</title>
        <authorList>
            <person name="Haridas S."/>
            <person name="Albert R."/>
            <person name="Binder M."/>
            <person name="Bloem J."/>
            <person name="Labutti K."/>
            <person name="Salamov A."/>
            <person name="Andreopoulos B."/>
            <person name="Baker S."/>
            <person name="Barry K."/>
            <person name="Bills G."/>
            <person name="Bluhm B."/>
            <person name="Cannon C."/>
            <person name="Castanera R."/>
            <person name="Culley D."/>
            <person name="Daum C."/>
            <person name="Ezra D."/>
            <person name="Gonzalez J."/>
            <person name="Henrissat B."/>
            <person name="Kuo A."/>
            <person name="Liang C."/>
            <person name="Lipzen A."/>
            <person name="Lutzoni F."/>
            <person name="Magnuson J."/>
            <person name="Mondo S."/>
            <person name="Nolan M."/>
            <person name="Ohm R."/>
            <person name="Pangilinan J."/>
            <person name="Park H.-J."/>
            <person name="Ramirez L."/>
            <person name="Alfaro M."/>
            <person name="Sun H."/>
            <person name="Tritt A."/>
            <person name="Yoshinaga Y."/>
            <person name="Zwiers L.-H."/>
            <person name="Turgeon B."/>
            <person name="Goodwin S."/>
            <person name="Spatafora J."/>
            <person name="Crous P."/>
            <person name="Grigoriev I."/>
        </authorList>
    </citation>
    <scope>NUCLEOTIDE SEQUENCE</scope>
    <source>
        <strain evidence="3">CBS 113979</strain>
    </source>
</reference>
<name>A0A6G1GJT7_9PEZI</name>
<keyword evidence="2" id="KW-0732">Signal</keyword>